<protein>
    <submittedName>
        <fullName evidence="1">Uncharacterized protein</fullName>
    </submittedName>
</protein>
<dbReference type="EMBL" id="MHOP01000024">
    <property type="protein sequence ID" value="OGZ65296.1"/>
    <property type="molecule type" value="Genomic_DNA"/>
</dbReference>
<gene>
    <name evidence="1" type="ORF">A2822_04525</name>
</gene>
<comment type="caution">
    <text evidence="1">The sequence shown here is derived from an EMBL/GenBank/DDBJ whole genome shotgun (WGS) entry which is preliminary data.</text>
</comment>
<proteinExistence type="predicted"/>
<accession>A0A1G2HRX4</accession>
<reference evidence="1 2" key="1">
    <citation type="journal article" date="2016" name="Nat. Commun.">
        <title>Thousands of microbial genomes shed light on interconnected biogeochemical processes in an aquifer system.</title>
        <authorList>
            <person name="Anantharaman K."/>
            <person name="Brown C.T."/>
            <person name="Hug L.A."/>
            <person name="Sharon I."/>
            <person name="Castelle C.J."/>
            <person name="Probst A.J."/>
            <person name="Thomas B.C."/>
            <person name="Singh A."/>
            <person name="Wilkins M.J."/>
            <person name="Karaoz U."/>
            <person name="Brodie E.L."/>
            <person name="Williams K.H."/>
            <person name="Hubbard S.S."/>
            <person name="Banfield J.F."/>
        </authorList>
    </citation>
    <scope>NUCLEOTIDE SEQUENCE [LARGE SCALE GENOMIC DNA]</scope>
</reference>
<evidence type="ECO:0000313" key="2">
    <source>
        <dbReference type="Proteomes" id="UP000178774"/>
    </source>
</evidence>
<organism evidence="1 2">
    <name type="scientific">Candidatus Staskawiczbacteria bacterium RIFCSPHIGHO2_01_FULL_41_41</name>
    <dbReference type="NCBI Taxonomy" id="1802203"/>
    <lineage>
        <taxon>Bacteria</taxon>
        <taxon>Candidatus Staskawicziibacteriota</taxon>
    </lineage>
</organism>
<evidence type="ECO:0000313" key="1">
    <source>
        <dbReference type="EMBL" id="OGZ65296.1"/>
    </source>
</evidence>
<sequence>MKESEAKLSEIYHSLWEKFNSEQYGQSVSLFAGRLIVNGFDISWFENKVCLDAGLKHIFRHQKARTIHSCQGWLF</sequence>
<dbReference type="Proteomes" id="UP000178774">
    <property type="component" value="Unassembled WGS sequence"/>
</dbReference>
<dbReference type="AlphaFoldDB" id="A0A1G2HRX4"/>
<name>A0A1G2HRX4_9BACT</name>